<dbReference type="AlphaFoldDB" id="A0A1F5E3K8"/>
<dbReference type="Proteomes" id="UP000177006">
    <property type="component" value="Unassembled WGS sequence"/>
</dbReference>
<name>A0A1F5E3K8_9BACT</name>
<dbReference type="STRING" id="1797457.A2160_00825"/>
<protein>
    <submittedName>
        <fullName evidence="1">Uncharacterized protein</fullName>
    </submittedName>
</protein>
<dbReference type="EMBL" id="MEZK01000030">
    <property type="protein sequence ID" value="OGD61890.1"/>
    <property type="molecule type" value="Genomic_DNA"/>
</dbReference>
<evidence type="ECO:0000313" key="1">
    <source>
        <dbReference type="EMBL" id="OGD61890.1"/>
    </source>
</evidence>
<sequence length="75" mass="8247">MADEIIPVAVNQGGEWQKGGTPVFRELRVEISFLQKGETRIIAEVTADKVVANLDPGVDIVESNPGQLYLQKRLV</sequence>
<accession>A0A1F5E3K8</accession>
<reference evidence="1 2" key="1">
    <citation type="journal article" date="2016" name="Nat. Commun.">
        <title>Thousands of microbial genomes shed light on interconnected biogeochemical processes in an aquifer system.</title>
        <authorList>
            <person name="Anantharaman K."/>
            <person name="Brown C.T."/>
            <person name="Hug L.A."/>
            <person name="Sharon I."/>
            <person name="Castelle C.J."/>
            <person name="Probst A.J."/>
            <person name="Thomas B.C."/>
            <person name="Singh A."/>
            <person name="Wilkins M.J."/>
            <person name="Karaoz U."/>
            <person name="Brodie E.L."/>
            <person name="Williams K.H."/>
            <person name="Hubbard S.S."/>
            <person name="Banfield J.F."/>
        </authorList>
    </citation>
    <scope>NUCLEOTIDE SEQUENCE [LARGE SCALE GENOMIC DNA]</scope>
</reference>
<comment type="caution">
    <text evidence="1">The sequence shown here is derived from an EMBL/GenBank/DDBJ whole genome shotgun (WGS) entry which is preliminary data.</text>
</comment>
<organism evidence="1 2">
    <name type="scientific">Candidatus Beckwithbacteria bacterium RBG_13_42_9</name>
    <dbReference type="NCBI Taxonomy" id="1797457"/>
    <lineage>
        <taxon>Bacteria</taxon>
        <taxon>Candidatus Beckwithiibacteriota</taxon>
    </lineage>
</organism>
<proteinExistence type="predicted"/>
<evidence type="ECO:0000313" key="2">
    <source>
        <dbReference type="Proteomes" id="UP000177006"/>
    </source>
</evidence>
<gene>
    <name evidence="1" type="ORF">A2160_00825</name>
</gene>